<dbReference type="NCBIfam" id="TIGR01400">
    <property type="entry name" value="fliR"/>
    <property type="match status" value="1"/>
</dbReference>
<dbReference type="InterPro" id="IPR006303">
    <property type="entry name" value="FliR"/>
</dbReference>
<evidence type="ECO:0000256" key="6">
    <source>
        <dbReference type="ARBA" id="ARBA00022989"/>
    </source>
</evidence>
<feature type="transmembrane region" description="Helical" evidence="10">
    <location>
        <begin position="214"/>
        <end position="237"/>
    </location>
</feature>
<keyword evidence="11" id="KW-0966">Cell projection</keyword>
<dbReference type="GO" id="GO:0044780">
    <property type="term" value="P:bacterial-type flagellum assembly"/>
    <property type="evidence" value="ECO:0007669"/>
    <property type="project" value="UniProtKB-UniRule"/>
</dbReference>
<accession>A0A1F6G7C4</accession>
<dbReference type="InterPro" id="IPR002010">
    <property type="entry name" value="T3SS_IM_R"/>
</dbReference>
<evidence type="ECO:0000256" key="3">
    <source>
        <dbReference type="ARBA" id="ARBA00021717"/>
    </source>
</evidence>
<dbReference type="Proteomes" id="UP000178449">
    <property type="component" value="Unassembled WGS sequence"/>
</dbReference>
<keyword evidence="7 10" id="KW-0472">Membrane</keyword>
<evidence type="ECO:0000256" key="7">
    <source>
        <dbReference type="ARBA" id="ARBA00023136"/>
    </source>
</evidence>
<dbReference type="PANTHER" id="PTHR30065">
    <property type="entry name" value="FLAGELLAR BIOSYNTHETIC PROTEIN FLIR"/>
    <property type="match status" value="1"/>
</dbReference>
<keyword evidence="5 10" id="KW-0812">Transmembrane</keyword>
<dbReference type="PANTHER" id="PTHR30065:SF1">
    <property type="entry name" value="SURFACE PRESENTATION OF ANTIGENS PROTEIN SPAR"/>
    <property type="match status" value="1"/>
</dbReference>
<reference evidence="11 12" key="1">
    <citation type="journal article" date="2016" name="Nat. Commun.">
        <title>Thousands of microbial genomes shed light on interconnected biogeochemical processes in an aquifer system.</title>
        <authorList>
            <person name="Anantharaman K."/>
            <person name="Brown C.T."/>
            <person name="Hug L.A."/>
            <person name="Sharon I."/>
            <person name="Castelle C.J."/>
            <person name="Probst A.J."/>
            <person name="Thomas B.C."/>
            <person name="Singh A."/>
            <person name="Wilkins M.J."/>
            <person name="Karaoz U."/>
            <person name="Brodie E.L."/>
            <person name="Williams K.H."/>
            <person name="Hubbard S.S."/>
            <person name="Banfield J.F."/>
        </authorList>
    </citation>
    <scope>NUCLEOTIDE SEQUENCE [LARGE SCALE GENOMIC DNA]</scope>
</reference>
<evidence type="ECO:0000313" key="12">
    <source>
        <dbReference type="Proteomes" id="UP000178449"/>
    </source>
</evidence>
<evidence type="ECO:0000256" key="8">
    <source>
        <dbReference type="ARBA" id="ARBA00023143"/>
    </source>
</evidence>
<feature type="transmembrane region" description="Helical" evidence="10">
    <location>
        <begin position="12"/>
        <end position="32"/>
    </location>
</feature>
<evidence type="ECO:0000256" key="2">
    <source>
        <dbReference type="ARBA" id="ARBA00009772"/>
    </source>
</evidence>
<evidence type="ECO:0000256" key="10">
    <source>
        <dbReference type="RuleBase" id="RU362071"/>
    </source>
</evidence>
<name>A0A1F6G7C4_9PROT</name>
<organism evidence="11 12">
    <name type="scientific">Candidatus Lambdaproteobacteria bacterium RIFOXYD2_FULL_50_16</name>
    <dbReference type="NCBI Taxonomy" id="1817772"/>
    <lineage>
        <taxon>Bacteria</taxon>
        <taxon>Pseudomonadati</taxon>
        <taxon>Pseudomonadota</taxon>
        <taxon>Candidatus Lambdaproteobacteria</taxon>
    </lineage>
</organism>
<dbReference type="GO" id="GO:0006605">
    <property type="term" value="P:protein targeting"/>
    <property type="evidence" value="ECO:0007669"/>
    <property type="project" value="UniProtKB-UniRule"/>
</dbReference>
<gene>
    <name evidence="11" type="ORF">A2527_09125</name>
</gene>
<keyword evidence="8 10" id="KW-0975">Bacterial flagellum</keyword>
<keyword evidence="4 10" id="KW-1003">Cell membrane</keyword>
<dbReference type="GO" id="GO:0009425">
    <property type="term" value="C:bacterial-type flagellum basal body"/>
    <property type="evidence" value="ECO:0007669"/>
    <property type="project" value="UniProtKB-SubCell"/>
</dbReference>
<dbReference type="AlphaFoldDB" id="A0A1F6G7C4"/>
<comment type="similarity">
    <text evidence="2 10">Belongs to the FliR/MopE/SpaR family.</text>
</comment>
<evidence type="ECO:0000256" key="9">
    <source>
        <dbReference type="NCBIfam" id="TIGR01400"/>
    </source>
</evidence>
<keyword evidence="6 10" id="KW-1133">Transmembrane helix</keyword>
<comment type="caution">
    <text evidence="11">The sequence shown here is derived from an EMBL/GenBank/DDBJ whole genome shotgun (WGS) entry which is preliminary data.</text>
</comment>
<sequence length="261" mass="28534">MESILNFSPDQYFNYFLIMLRVGGLFVTAPILSSDTVPRQLRAGLALFVGLILFMALPLKPIYADWTPTAFFLIAIRETMIGLLLGVVPRLLFAAIDFAGTVIGFQMGLSLANVVDPQTRIQTSLIASFDSLVATLFFVVIDGHHIFFEVMATSYEQIPLGGFTFEANKIDFLLRLTANMILLGLQLGAPLIVALLMANVILGFMARAMPQMNIFIVGIPVTILIGFVIIAFGMPYLTGAIHKSFNTLGSQVLELIGIMAH</sequence>
<evidence type="ECO:0000256" key="1">
    <source>
        <dbReference type="ARBA" id="ARBA00002578"/>
    </source>
</evidence>
<protein>
    <recommendedName>
        <fullName evidence="3 9">Flagellar biosynthetic protein FliR</fullName>
    </recommendedName>
</protein>
<dbReference type="EMBL" id="MFNE01000043">
    <property type="protein sequence ID" value="OGG94007.1"/>
    <property type="molecule type" value="Genomic_DNA"/>
</dbReference>
<proteinExistence type="inferred from homology"/>
<evidence type="ECO:0000313" key="11">
    <source>
        <dbReference type="EMBL" id="OGG94007.1"/>
    </source>
</evidence>
<dbReference type="STRING" id="1817772.A2527_09125"/>
<comment type="subcellular location">
    <subcellularLocation>
        <location evidence="10">Cell membrane</location>
        <topology evidence="10">Multi-pass membrane protein</topology>
    </subcellularLocation>
    <subcellularLocation>
        <location evidence="10">Bacterial flagellum basal body</location>
    </subcellularLocation>
</comment>
<keyword evidence="11" id="KW-0282">Flagellum</keyword>
<evidence type="ECO:0000256" key="5">
    <source>
        <dbReference type="ARBA" id="ARBA00022692"/>
    </source>
</evidence>
<evidence type="ECO:0000256" key="4">
    <source>
        <dbReference type="ARBA" id="ARBA00022475"/>
    </source>
</evidence>
<feature type="transmembrane region" description="Helical" evidence="10">
    <location>
        <begin position="180"/>
        <end position="202"/>
    </location>
</feature>
<feature type="transmembrane region" description="Helical" evidence="10">
    <location>
        <begin position="121"/>
        <end position="141"/>
    </location>
</feature>
<keyword evidence="11" id="KW-0969">Cilium</keyword>
<comment type="function">
    <text evidence="1 10">Role in flagellar biosynthesis.</text>
</comment>
<dbReference type="PRINTS" id="PR00953">
    <property type="entry name" value="TYPE3IMRPROT"/>
</dbReference>
<feature type="transmembrane region" description="Helical" evidence="10">
    <location>
        <begin position="95"/>
        <end position="115"/>
    </location>
</feature>
<feature type="transmembrane region" description="Helical" evidence="10">
    <location>
        <begin position="44"/>
        <end position="63"/>
    </location>
</feature>
<dbReference type="GO" id="GO:0005886">
    <property type="term" value="C:plasma membrane"/>
    <property type="evidence" value="ECO:0007669"/>
    <property type="project" value="UniProtKB-SubCell"/>
</dbReference>
<dbReference type="Pfam" id="PF01311">
    <property type="entry name" value="Bac_export_1"/>
    <property type="match status" value="1"/>
</dbReference>